<dbReference type="Pfam" id="PF16011">
    <property type="entry name" value="CBM9_2"/>
    <property type="match status" value="1"/>
</dbReference>
<keyword evidence="3" id="KW-1185">Reference proteome</keyword>
<accession>A0A399SRT1</accession>
<dbReference type="Gene3D" id="2.60.40.1190">
    <property type="match status" value="1"/>
</dbReference>
<dbReference type="RefSeq" id="WP_119440229.1">
    <property type="nucleotide sequence ID" value="NZ_QWGR01000022.1"/>
</dbReference>
<dbReference type="AlphaFoldDB" id="A0A399SRT1"/>
<feature type="domain" description="Carbohydrate-binding" evidence="1">
    <location>
        <begin position="21"/>
        <end position="214"/>
    </location>
</feature>
<dbReference type="EMBL" id="QWGR01000022">
    <property type="protein sequence ID" value="RIJ45634.1"/>
    <property type="molecule type" value="Genomic_DNA"/>
</dbReference>
<dbReference type="GO" id="GO:0004553">
    <property type="term" value="F:hydrolase activity, hydrolyzing O-glycosyl compounds"/>
    <property type="evidence" value="ECO:0007669"/>
    <property type="project" value="InterPro"/>
</dbReference>
<dbReference type="SUPFAM" id="SSF49344">
    <property type="entry name" value="CBD9-like"/>
    <property type="match status" value="1"/>
</dbReference>
<proteinExistence type="predicted"/>
<evidence type="ECO:0000259" key="1">
    <source>
        <dbReference type="Pfam" id="PF16011"/>
    </source>
</evidence>
<dbReference type="Proteomes" id="UP000265926">
    <property type="component" value="Unassembled WGS sequence"/>
</dbReference>
<dbReference type="OrthoDB" id="9801646at2"/>
<dbReference type="GO" id="GO:0030246">
    <property type="term" value="F:carbohydrate binding"/>
    <property type="evidence" value="ECO:0007669"/>
    <property type="project" value="InterPro"/>
</dbReference>
<name>A0A399SRT1_9BACT</name>
<gene>
    <name evidence="2" type="ORF">D1614_22350</name>
</gene>
<protein>
    <recommendedName>
        <fullName evidence="1">Carbohydrate-binding domain-containing protein</fullName>
    </recommendedName>
</protein>
<evidence type="ECO:0000313" key="2">
    <source>
        <dbReference type="EMBL" id="RIJ45634.1"/>
    </source>
</evidence>
<organism evidence="2 3">
    <name type="scientific">Maribellus luteus</name>
    <dbReference type="NCBI Taxonomy" id="2305463"/>
    <lineage>
        <taxon>Bacteria</taxon>
        <taxon>Pseudomonadati</taxon>
        <taxon>Bacteroidota</taxon>
        <taxon>Bacteroidia</taxon>
        <taxon>Marinilabiliales</taxon>
        <taxon>Prolixibacteraceae</taxon>
        <taxon>Maribellus</taxon>
    </lineage>
</organism>
<reference evidence="2 3" key="1">
    <citation type="submission" date="2018-08" db="EMBL/GenBank/DDBJ databases">
        <title>Pallidiluteibacterium maritimus gen. nov., sp. nov., isolated from coastal sediment.</title>
        <authorList>
            <person name="Zhou L.Y."/>
        </authorList>
    </citation>
    <scope>NUCLEOTIDE SEQUENCE [LARGE SCALE GENOMIC DNA]</scope>
    <source>
        <strain evidence="2 3">XSD2</strain>
    </source>
</reference>
<sequence length="215" mass="24949">MKKLFIPKISAEKTSDSEQASQLLEAKAQLQEIDTLNWEAFSYKPLLNFRIAHTGNEIWLKYYVREKYILARETRINGDVYKDSTVEFFISVDGKNYYNFEFSCIGTPHVAHGPGRGNRNFVSPELLKKIDIASTLGSEPFEEKTGDFYWEMMIRIPVECFAYDSLKTFDGLKATANFYKCGDETSEPHFVTWNPVKTENPDYHRPEFFGEVVFE</sequence>
<comment type="caution">
    <text evidence="2">The sequence shown here is derived from an EMBL/GenBank/DDBJ whole genome shotgun (WGS) entry which is preliminary data.</text>
</comment>
<dbReference type="InterPro" id="IPR010502">
    <property type="entry name" value="Carb-bd_dom_fam9"/>
</dbReference>
<evidence type="ECO:0000313" key="3">
    <source>
        <dbReference type="Proteomes" id="UP000265926"/>
    </source>
</evidence>
<dbReference type="CDD" id="cd09620">
    <property type="entry name" value="CBM9_like_3"/>
    <property type="match status" value="1"/>
</dbReference>
<dbReference type="GO" id="GO:0016052">
    <property type="term" value="P:carbohydrate catabolic process"/>
    <property type="evidence" value="ECO:0007669"/>
    <property type="project" value="InterPro"/>
</dbReference>